<dbReference type="InterPro" id="IPR045153">
    <property type="entry name" value="Est1/Ebs1-like"/>
</dbReference>
<feature type="compositionally biased region" description="Basic and acidic residues" evidence="2">
    <location>
        <begin position="194"/>
        <end position="207"/>
    </location>
</feature>
<dbReference type="InterPro" id="IPR018834">
    <property type="entry name" value="DNA/RNA-bd_Est1-type"/>
</dbReference>
<dbReference type="FunFam" id="1.25.40.10:FF:000202">
    <property type="entry name" value="Unplaced genomic scaffold supercont1.7, whole genome shotgun sequence"/>
    <property type="match status" value="1"/>
</dbReference>
<evidence type="ECO:0000256" key="2">
    <source>
        <dbReference type="SAM" id="MobiDB-lite"/>
    </source>
</evidence>
<reference evidence="4 5" key="1">
    <citation type="journal article" date="2018" name="Nat. Ecol. Evol.">
        <title>Pezizomycetes genomes reveal the molecular basis of ectomycorrhizal truffle lifestyle.</title>
        <authorList>
            <person name="Murat C."/>
            <person name="Payen T."/>
            <person name="Noel B."/>
            <person name="Kuo A."/>
            <person name="Morin E."/>
            <person name="Chen J."/>
            <person name="Kohler A."/>
            <person name="Krizsan K."/>
            <person name="Balestrini R."/>
            <person name="Da Silva C."/>
            <person name="Montanini B."/>
            <person name="Hainaut M."/>
            <person name="Levati E."/>
            <person name="Barry K.W."/>
            <person name="Belfiori B."/>
            <person name="Cichocki N."/>
            <person name="Clum A."/>
            <person name="Dockter R.B."/>
            <person name="Fauchery L."/>
            <person name="Guy J."/>
            <person name="Iotti M."/>
            <person name="Le Tacon F."/>
            <person name="Lindquist E.A."/>
            <person name="Lipzen A."/>
            <person name="Malagnac F."/>
            <person name="Mello A."/>
            <person name="Molinier V."/>
            <person name="Miyauchi S."/>
            <person name="Poulain J."/>
            <person name="Riccioni C."/>
            <person name="Rubini A."/>
            <person name="Sitrit Y."/>
            <person name="Splivallo R."/>
            <person name="Traeger S."/>
            <person name="Wang M."/>
            <person name="Zifcakova L."/>
            <person name="Wipf D."/>
            <person name="Zambonelli A."/>
            <person name="Paolocci F."/>
            <person name="Nowrousian M."/>
            <person name="Ottonello S."/>
            <person name="Baldrian P."/>
            <person name="Spatafora J.W."/>
            <person name="Henrissat B."/>
            <person name="Nagy L.G."/>
            <person name="Aury J.M."/>
            <person name="Wincker P."/>
            <person name="Grigoriev I.V."/>
            <person name="Bonfante P."/>
            <person name="Martin F.M."/>
        </authorList>
    </citation>
    <scope>NUCLEOTIDE SEQUENCE [LARGE SCALE GENOMIC DNA]</scope>
    <source>
        <strain evidence="4 5">CCBAS932</strain>
    </source>
</reference>
<keyword evidence="5" id="KW-1185">Reference proteome</keyword>
<dbReference type="Pfam" id="PF10373">
    <property type="entry name" value="EST1_DNA_bind"/>
    <property type="match status" value="1"/>
</dbReference>
<dbReference type="InterPro" id="IPR011990">
    <property type="entry name" value="TPR-like_helical_dom_sf"/>
</dbReference>
<evidence type="ECO:0000313" key="4">
    <source>
        <dbReference type="EMBL" id="RPB10389.1"/>
    </source>
</evidence>
<feature type="region of interest" description="Disordered" evidence="2">
    <location>
        <begin position="20"/>
        <end position="41"/>
    </location>
</feature>
<dbReference type="OrthoDB" id="2017974at2759"/>
<dbReference type="EMBL" id="ML119143">
    <property type="protein sequence ID" value="RPB10389.1"/>
    <property type="molecule type" value="Genomic_DNA"/>
</dbReference>
<dbReference type="Gene3D" id="1.25.40.10">
    <property type="entry name" value="Tetratricopeptide repeat domain"/>
    <property type="match status" value="1"/>
</dbReference>
<feature type="region of interest" description="Disordered" evidence="2">
    <location>
        <begin position="71"/>
        <end position="97"/>
    </location>
</feature>
<feature type="region of interest" description="Disordered" evidence="2">
    <location>
        <begin position="901"/>
        <end position="937"/>
    </location>
</feature>
<evidence type="ECO:0000259" key="3">
    <source>
        <dbReference type="SMART" id="SM00670"/>
    </source>
</evidence>
<dbReference type="GO" id="GO:0005697">
    <property type="term" value="C:telomerase holoenzyme complex"/>
    <property type="evidence" value="ECO:0007669"/>
    <property type="project" value="TreeGrafter"/>
</dbReference>
<dbReference type="SUPFAM" id="SSF48452">
    <property type="entry name" value="TPR-like"/>
    <property type="match status" value="1"/>
</dbReference>
<dbReference type="InterPro" id="IPR029060">
    <property type="entry name" value="PIN-like_dom_sf"/>
</dbReference>
<dbReference type="GO" id="GO:0000184">
    <property type="term" value="P:nuclear-transcribed mRNA catabolic process, nonsense-mediated decay"/>
    <property type="evidence" value="ECO:0007669"/>
    <property type="project" value="UniProtKB-KW"/>
</dbReference>
<accession>A0A3N4KLW8</accession>
<gene>
    <name evidence="4" type="ORF">P167DRAFT_576286</name>
</gene>
<feature type="region of interest" description="Disordered" evidence="2">
    <location>
        <begin position="1154"/>
        <end position="1219"/>
    </location>
</feature>
<dbReference type="Proteomes" id="UP000277580">
    <property type="component" value="Unassembled WGS sequence"/>
</dbReference>
<protein>
    <recommendedName>
        <fullName evidence="3">PIN domain-containing protein</fullName>
    </recommendedName>
</protein>
<dbReference type="AlphaFoldDB" id="A0A3N4KLW8"/>
<feature type="region of interest" description="Disordered" evidence="2">
    <location>
        <begin position="116"/>
        <end position="296"/>
    </location>
</feature>
<dbReference type="CDD" id="cd09880">
    <property type="entry name" value="PIN_Smg5-6-like"/>
    <property type="match status" value="1"/>
</dbReference>
<feature type="compositionally biased region" description="Polar residues" evidence="2">
    <location>
        <begin position="26"/>
        <end position="35"/>
    </location>
</feature>
<comment type="function">
    <text evidence="1">Plays a role in nonsense-mediated mRNA decay.</text>
</comment>
<dbReference type="GO" id="GO:0042162">
    <property type="term" value="F:telomeric DNA binding"/>
    <property type="evidence" value="ECO:0007669"/>
    <property type="project" value="TreeGrafter"/>
</dbReference>
<evidence type="ECO:0000256" key="1">
    <source>
        <dbReference type="RuleBase" id="RU369098"/>
    </source>
</evidence>
<proteinExistence type="predicted"/>
<evidence type="ECO:0000313" key="5">
    <source>
        <dbReference type="Proteomes" id="UP000277580"/>
    </source>
</evidence>
<dbReference type="InParanoid" id="A0A3N4KLW8"/>
<dbReference type="SMART" id="SM00670">
    <property type="entry name" value="PINc"/>
    <property type="match status" value="1"/>
</dbReference>
<feature type="compositionally biased region" description="Basic and acidic residues" evidence="2">
    <location>
        <begin position="234"/>
        <end position="245"/>
    </location>
</feature>
<dbReference type="InterPro" id="IPR002716">
    <property type="entry name" value="PIN_dom"/>
</dbReference>
<dbReference type="PANTHER" id="PTHR15696:SF0">
    <property type="entry name" value="TELOMERASE-BINDING PROTEIN EST1A"/>
    <property type="match status" value="1"/>
</dbReference>
<feature type="compositionally biased region" description="Basic and acidic residues" evidence="2">
    <location>
        <begin position="258"/>
        <end position="268"/>
    </location>
</feature>
<sequence>MGTNNIQATDINSQITQVMRNHHSARNTGNQSARASSRIPEKAIDTTTRLNAQDSGENSLQWQVRDLAQPQSRKVNKKLGHGTAWTSEGELAGHHGVQEIEQKTSGITLEQDADVRMHDVDQSQPARSIYNGRKRTGEACMEGTGSPVQQIRESHAVQSPKRTRAQAPKRFEAGRGLGSPVSGRPKKNQPLDPEFDRSRYEFDHPGEDEGGGPVRAVQQRRLYDPQRDPPSAFRVEEDSSKRLEDPPPAIRSPRNSRPKGDQKKKENKLFNPRAQPPRSTNIPAQQQHQQQPGLQRSREGGKIMILNNMQTQTQLQSSHTEEDDDIPRMVPQPETRPISPEQLVIEVKGIYAGLMMVETKCSEVDKKQAAAALEPDKHPKLNNEQWQALIALHRTLLHEHHDFFLASQHPSASPSLRKLALRYAMPARMWKHGIHSFLELLRHRLPHSLEHMLTFIYLAYSMMALLYETVPAFEDTWIECLGDLGRYRMAIEDDDIRDRDTWANVARFWYSKAVDKTPYVGRLHHHLAILAKPNILQQLFYYCKSLGVTQPFSSSRESILTLFDPIFAPDNKPQKAQPVDTAFIQLHGINFTHIDLEKFEGALDDFLGVLDKHISDPKSKWKVSGAYIAVCNITGLFQYGAKDSLLRQAWRQGRKVEETDDPSSPNTPGDANTAEFDLLPPIPNEASSEHVTSLLQPISKLEREYQNKSGDVMPSSEGFTAQEISLDYSKRLAYEILTIALERGGEDVLPHIHIWLVFILHIKSSEPAIRLLENDFPWEALVSLLNSLTNEPETDKFESENFPIPEQGIGRPLPEDYTLRGLDWAKTYFPEGWFEDAQVDDEERLMELPSMESVRVERILWIATRIAASGDHLIYSNGSFSAHRSLLRRINESKNYAKFAPSTPSYLSSDGLPEQSEHDSDVDMTAADEDNESDDDDYVLVGQSEEFRRLKEQQRQLKAQLKSSWTPDVAPEVKHSLVKGPEALKPQYTVLVVDTNLLLSHPETFKFIVSSGNWAIIIPNCVITELVGLAKNSGTVQKAASSAILLINEYLSEKRDIKVITSKGNNVTYTGFYKEQLGGAEDIRNIDDIIIQTTKQQGEIRRQTLKEAGDAEPAVLITEDRNMRVKANARGVTAIAASALMRILSPEWSKEKDLSSAKRKSFGTPVKQRFPDWQEDDDDLFTPSDLKGELDNSASHIEPNTGVNKKRQYKRGKMGMMGG</sequence>
<feature type="compositionally biased region" description="Acidic residues" evidence="2">
    <location>
        <begin position="922"/>
        <end position="937"/>
    </location>
</feature>
<keyword evidence="1" id="KW-0866">Nonsense-mediated mRNA decay</keyword>
<dbReference type="STRING" id="1392247.A0A3N4KLW8"/>
<dbReference type="Pfam" id="PF13638">
    <property type="entry name" value="PIN_4"/>
    <property type="match status" value="1"/>
</dbReference>
<organism evidence="4 5">
    <name type="scientific">Morchella conica CCBAS932</name>
    <dbReference type="NCBI Taxonomy" id="1392247"/>
    <lineage>
        <taxon>Eukaryota</taxon>
        <taxon>Fungi</taxon>
        <taxon>Dikarya</taxon>
        <taxon>Ascomycota</taxon>
        <taxon>Pezizomycotina</taxon>
        <taxon>Pezizomycetes</taxon>
        <taxon>Pezizales</taxon>
        <taxon>Morchellaceae</taxon>
        <taxon>Morchella</taxon>
    </lineage>
</organism>
<feature type="domain" description="PIN" evidence="3">
    <location>
        <begin position="989"/>
        <end position="1125"/>
    </location>
</feature>
<dbReference type="GO" id="GO:0004540">
    <property type="term" value="F:RNA nuclease activity"/>
    <property type="evidence" value="ECO:0007669"/>
    <property type="project" value="UniProtKB-ARBA"/>
</dbReference>
<dbReference type="GO" id="GO:0070034">
    <property type="term" value="F:telomerase RNA binding"/>
    <property type="evidence" value="ECO:0007669"/>
    <property type="project" value="TreeGrafter"/>
</dbReference>
<dbReference type="SUPFAM" id="SSF88723">
    <property type="entry name" value="PIN domain-like"/>
    <property type="match status" value="1"/>
</dbReference>
<feature type="region of interest" description="Disordered" evidence="2">
    <location>
        <begin position="652"/>
        <end position="679"/>
    </location>
</feature>
<dbReference type="PANTHER" id="PTHR15696">
    <property type="entry name" value="SMG-7 SUPPRESSOR WITH MORPHOLOGICAL EFFECT ON GENITALIA PROTEIN 7"/>
    <property type="match status" value="1"/>
</dbReference>
<feature type="compositionally biased region" description="Basic residues" evidence="2">
    <location>
        <begin position="1204"/>
        <end position="1213"/>
    </location>
</feature>
<dbReference type="Gene3D" id="3.40.50.1010">
    <property type="entry name" value="5'-nuclease"/>
    <property type="match status" value="1"/>
</dbReference>
<name>A0A3N4KLW8_9PEZI</name>